<name>A0A2V3DY47_9MICC</name>
<proteinExistence type="predicted"/>
<evidence type="ECO:0000256" key="1">
    <source>
        <dbReference type="SAM" id="Phobius"/>
    </source>
</evidence>
<gene>
    <name evidence="2" type="ORF">CVS29_02505</name>
</gene>
<keyword evidence="1" id="KW-0812">Transmembrane</keyword>
<sequence>MADVENSEGDQMRSFSSRVPGTFPALLMALLLALGSMTLVVIGCTGAQASPGMQTIAVSPAAEQQITAATTAALNTRGILNTLNQLSPECKPGHKKVRLESHAVSPNLVQLQSPRGSFGSPLPHRLLVDGAAQQFLGRIPAALSHLDLGIVRT</sequence>
<dbReference type="AlphaFoldDB" id="A0A2V3DY47"/>
<keyword evidence="3" id="KW-1185">Reference proteome</keyword>
<protein>
    <submittedName>
        <fullName evidence="2">Uncharacterized protein</fullName>
    </submittedName>
</protein>
<accession>A0A2V3DY47</accession>
<comment type="caution">
    <text evidence="2">The sequence shown here is derived from an EMBL/GenBank/DDBJ whole genome shotgun (WGS) entry which is preliminary data.</text>
</comment>
<organism evidence="2 3">
    <name type="scientific">Arthrobacter psychrochitiniphilus</name>
    <dbReference type="NCBI Taxonomy" id="291045"/>
    <lineage>
        <taxon>Bacteria</taxon>
        <taxon>Bacillati</taxon>
        <taxon>Actinomycetota</taxon>
        <taxon>Actinomycetes</taxon>
        <taxon>Micrococcales</taxon>
        <taxon>Micrococcaceae</taxon>
        <taxon>Arthrobacter</taxon>
    </lineage>
</organism>
<dbReference type="Proteomes" id="UP000246303">
    <property type="component" value="Unassembled WGS sequence"/>
</dbReference>
<keyword evidence="1" id="KW-1133">Transmembrane helix</keyword>
<evidence type="ECO:0000313" key="3">
    <source>
        <dbReference type="Proteomes" id="UP000246303"/>
    </source>
</evidence>
<feature type="transmembrane region" description="Helical" evidence="1">
    <location>
        <begin position="23"/>
        <end position="44"/>
    </location>
</feature>
<keyword evidence="1" id="KW-0472">Membrane</keyword>
<evidence type="ECO:0000313" key="2">
    <source>
        <dbReference type="EMBL" id="PXA69440.1"/>
    </source>
</evidence>
<dbReference type="EMBL" id="QHLZ01000001">
    <property type="protein sequence ID" value="PXA69440.1"/>
    <property type="molecule type" value="Genomic_DNA"/>
</dbReference>
<reference evidence="2 3" key="1">
    <citation type="submission" date="2018-05" db="EMBL/GenBank/DDBJ databases">
        <title>Genetic diversity of glacier-inhabiting Cryobacterium bacteria in China and description of Cryobacterium mengkeensis sp. nov. and Arthrobacter glacialis sp. nov.</title>
        <authorList>
            <person name="Liu Q."/>
            <person name="Xin Y.-H."/>
        </authorList>
    </citation>
    <scope>NUCLEOTIDE SEQUENCE [LARGE SCALE GENOMIC DNA]</scope>
    <source>
        <strain evidence="2 3">GP3</strain>
    </source>
</reference>